<dbReference type="EMBL" id="JBHTJV010000003">
    <property type="protein sequence ID" value="MFD0915810.1"/>
    <property type="molecule type" value="Genomic_DNA"/>
</dbReference>
<keyword evidence="3" id="KW-0560">Oxidoreductase</keyword>
<keyword evidence="2" id="KW-0521">NADP</keyword>
<evidence type="ECO:0000313" key="5">
    <source>
        <dbReference type="Proteomes" id="UP001597101"/>
    </source>
</evidence>
<gene>
    <name evidence="4" type="ORF">ACFQ14_05270</name>
</gene>
<dbReference type="PANTHER" id="PTHR43618:SF8">
    <property type="entry name" value="7ALPHA-HYDROXYSTEROID DEHYDROGENASE"/>
    <property type="match status" value="1"/>
</dbReference>
<dbReference type="PRINTS" id="PR00081">
    <property type="entry name" value="GDHRDH"/>
</dbReference>
<evidence type="ECO:0000256" key="1">
    <source>
        <dbReference type="ARBA" id="ARBA00006484"/>
    </source>
</evidence>
<organism evidence="4 5">
    <name type="scientific">Pseudahrensia aquimaris</name>
    <dbReference type="NCBI Taxonomy" id="744461"/>
    <lineage>
        <taxon>Bacteria</taxon>
        <taxon>Pseudomonadati</taxon>
        <taxon>Pseudomonadota</taxon>
        <taxon>Alphaproteobacteria</taxon>
        <taxon>Hyphomicrobiales</taxon>
        <taxon>Ahrensiaceae</taxon>
        <taxon>Pseudahrensia</taxon>
    </lineage>
</organism>
<dbReference type="SUPFAM" id="SSF51735">
    <property type="entry name" value="NAD(P)-binding Rossmann-fold domains"/>
    <property type="match status" value="1"/>
</dbReference>
<sequence length="275" mass="28728">MSDYIDGLFGLEGKTALITGGATGIGRMMAEALVRAGARVLICSRKGDACEAVAVELNALDAKGSAEGFGGDLATEESHAALVSEVMSRTDVLHILANNAGASWGEPFETHPRKAWDKILTLNVTAMFELTRDLTPLLEASASIDDPARVINTSSTMGIVPIADGAYSYTVSKGAVLHLTKLLANEFTARRITVNAICPGPFPSRMTAFATATEEGTDKVAQMNPMGRVGRPDDIAGLMLFLCGRGGGYVTGAAIPVDGGYSVDTGDRPIFPDMG</sequence>
<comment type="similarity">
    <text evidence="1">Belongs to the short-chain dehydrogenases/reductases (SDR) family.</text>
</comment>
<evidence type="ECO:0000256" key="3">
    <source>
        <dbReference type="ARBA" id="ARBA00023002"/>
    </source>
</evidence>
<dbReference type="InterPro" id="IPR036291">
    <property type="entry name" value="NAD(P)-bd_dom_sf"/>
</dbReference>
<dbReference type="PRINTS" id="PR00080">
    <property type="entry name" value="SDRFAMILY"/>
</dbReference>
<dbReference type="InterPro" id="IPR002347">
    <property type="entry name" value="SDR_fam"/>
</dbReference>
<dbReference type="Pfam" id="PF13561">
    <property type="entry name" value="adh_short_C2"/>
    <property type="match status" value="1"/>
</dbReference>
<dbReference type="Gene3D" id="3.40.50.720">
    <property type="entry name" value="NAD(P)-binding Rossmann-like Domain"/>
    <property type="match status" value="1"/>
</dbReference>
<dbReference type="RefSeq" id="WP_377211656.1">
    <property type="nucleotide sequence ID" value="NZ_JBHTJV010000003.1"/>
</dbReference>
<evidence type="ECO:0000256" key="2">
    <source>
        <dbReference type="ARBA" id="ARBA00022857"/>
    </source>
</evidence>
<proteinExistence type="inferred from homology"/>
<comment type="caution">
    <text evidence="4">The sequence shown here is derived from an EMBL/GenBank/DDBJ whole genome shotgun (WGS) entry which is preliminary data.</text>
</comment>
<evidence type="ECO:0000313" key="4">
    <source>
        <dbReference type="EMBL" id="MFD0915810.1"/>
    </source>
</evidence>
<name>A0ABW3FEW2_9HYPH</name>
<dbReference type="PANTHER" id="PTHR43618">
    <property type="entry name" value="7-ALPHA-HYDROXYSTEROID DEHYDROGENASE"/>
    <property type="match status" value="1"/>
</dbReference>
<protein>
    <submittedName>
        <fullName evidence="4">SDR family oxidoreductase</fullName>
    </submittedName>
</protein>
<dbReference type="InterPro" id="IPR052178">
    <property type="entry name" value="Sec_Metab_Biosynth_SDR"/>
</dbReference>
<keyword evidence="5" id="KW-1185">Reference proteome</keyword>
<reference evidence="5" key="1">
    <citation type="journal article" date="2019" name="Int. J. Syst. Evol. Microbiol.">
        <title>The Global Catalogue of Microorganisms (GCM) 10K type strain sequencing project: providing services to taxonomists for standard genome sequencing and annotation.</title>
        <authorList>
            <consortium name="The Broad Institute Genomics Platform"/>
            <consortium name="The Broad Institute Genome Sequencing Center for Infectious Disease"/>
            <person name="Wu L."/>
            <person name="Ma J."/>
        </authorList>
    </citation>
    <scope>NUCLEOTIDE SEQUENCE [LARGE SCALE GENOMIC DNA]</scope>
    <source>
        <strain evidence="5">CCUG 60023</strain>
    </source>
</reference>
<dbReference type="Proteomes" id="UP001597101">
    <property type="component" value="Unassembled WGS sequence"/>
</dbReference>
<accession>A0ABW3FEW2</accession>